<keyword evidence="4" id="KW-0418">Kinase</keyword>
<evidence type="ECO:0000313" key="5">
    <source>
        <dbReference type="Proteomes" id="UP000806542"/>
    </source>
</evidence>
<feature type="transmembrane region" description="Helical" evidence="2">
    <location>
        <begin position="21"/>
        <end position="46"/>
    </location>
</feature>
<sequence length="590" mass="68306">MIKPTLDILRKYKFKSVFFRYFRMLLTVMLIFFLVYTVILSAYYHYSQNRDLKFLSREISMKSGNYVDHVMGEVLGIYESAASSEYINLLLSKEGIPISSSEYQSTLHPVVYTFFSQVNKSDWIANVYLCSFKSQYVYSNTVSGKMEVFEDRDWLKRYRQTGETFYMMSSLEPMTGKEEYLSVCWKLDNIGFLCVQVELDRIEDELLRMNQQYQADFYILDQNQEMLYTVSSGQRETDEEEAKRIIAGFCPEADTDEIQKNGFLYALTRSEYDLSYVTVIPEKQLMDTKGIGTVIVLGAAGLLIALVILAFYVTEKIYQSIVEIIALFHVQGSEASGPDQDNWNETLFISNNIMRIIKDYSAVEQQLTRELKSLQQARKVALQTQINPHFIFNTLQAVNLFVMNHMGKDNEAVRIITLLSEFLRITLNTKDHIVPISLEVEYARKYMEIQNIKYENMFHVVWEVDPQTENLKTVKMILQPILENAVNHAFDYNSQNCRIHVRIRKMGDDVVITVTDNGLGIEGVVLERLRQQMQQDEIAENQHIGLLNVHLRIRLTFGEKYGVQIFSKPGKGTKVQMRMPAIAMISQKGG</sequence>
<evidence type="ECO:0000313" key="4">
    <source>
        <dbReference type="EMBL" id="MBE5038986.1"/>
    </source>
</evidence>
<dbReference type="SMART" id="SM00387">
    <property type="entry name" value="HATPase_c"/>
    <property type="match status" value="1"/>
</dbReference>
<dbReference type="Pfam" id="PF02518">
    <property type="entry name" value="HATPase_c"/>
    <property type="match status" value="1"/>
</dbReference>
<dbReference type="AlphaFoldDB" id="A0A9D5LWI3"/>
<comment type="caution">
    <text evidence="4">The sequence shown here is derived from an EMBL/GenBank/DDBJ whole genome shotgun (WGS) entry which is preliminary data.</text>
</comment>
<proteinExistence type="predicted"/>
<dbReference type="InterPro" id="IPR003594">
    <property type="entry name" value="HATPase_dom"/>
</dbReference>
<keyword evidence="4" id="KW-0808">Transferase</keyword>
<name>A0A9D5LWI3_9FIRM</name>
<dbReference type="InterPro" id="IPR050640">
    <property type="entry name" value="Bact_2-comp_sensor_kinase"/>
</dbReference>
<gene>
    <name evidence="4" type="ORF">INF28_00700</name>
</gene>
<evidence type="ECO:0000256" key="1">
    <source>
        <dbReference type="SAM" id="Coils"/>
    </source>
</evidence>
<reference evidence="4" key="1">
    <citation type="submission" date="2020-10" db="EMBL/GenBank/DDBJ databases">
        <title>ChiBAC.</title>
        <authorList>
            <person name="Zenner C."/>
            <person name="Hitch T.C.A."/>
            <person name="Clavel T."/>
        </authorList>
    </citation>
    <scope>NUCLEOTIDE SEQUENCE</scope>
    <source>
        <strain evidence="4">DSM 107454</strain>
    </source>
</reference>
<dbReference type="Pfam" id="PF06580">
    <property type="entry name" value="His_kinase"/>
    <property type="match status" value="1"/>
</dbReference>
<protein>
    <submittedName>
        <fullName evidence="4">Histidine kinase</fullName>
    </submittedName>
</protein>
<dbReference type="RefSeq" id="WP_226391539.1">
    <property type="nucleotide sequence ID" value="NZ_JADCKB010000001.1"/>
</dbReference>
<keyword evidence="1" id="KW-0175">Coiled coil</keyword>
<evidence type="ECO:0000256" key="2">
    <source>
        <dbReference type="SAM" id="Phobius"/>
    </source>
</evidence>
<dbReference type="InterPro" id="IPR036890">
    <property type="entry name" value="HATPase_C_sf"/>
</dbReference>
<evidence type="ECO:0000259" key="3">
    <source>
        <dbReference type="SMART" id="SM00387"/>
    </source>
</evidence>
<feature type="transmembrane region" description="Helical" evidence="2">
    <location>
        <begin position="291"/>
        <end position="313"/>
    </location>
</feature>
<dbReference type="Gene3D" id="3.30.565.10">
    <property type="entry name" value="Histidine kinase-like ATPase, C-terminal domain"/>
    <property type="match status" value="1"/>
</dbReference>
<dbReference type="PANTHER" id="PTHR34220:SF7">
    <property type="entry name" value="SENSOR HISTIDINE KINASE YPDA"/>
    <property type="match status" value="1"/>
</dbReference>
<feature type="domain" description="Histidine kinase/HSP90-like ATPase" evidence="3">
    <location>
        <begin position="473"/>
        <end position="583"/>
    </location>
</feature>
<keyword evidence="2" id="KW-1133">Transmembrane helix</keyword>
<accession>A0A9D5LWI3</accession>
<organism evidence="4 5">
    <name type="scientific">Ructibacterium gallinarum</name>
    <dbReference type="NCBI Taxonomy" id="2779355"/>
    <lineage>
        <taxon>Bacteria</taxon>
        <taxon>Bacillati</taxon>
        <taxon>Bacillota</taxon>
        <taxon>Clostridia</taxon>
        <taxon>Eubacteriales</taxon>
        <taxon>Oscillospiraceae</taxon>
        <taxon>Ructibacterium</taxon>
    </lineage>
</organism>
<dbReference type="SUPFAM" id="SSF55874">
    <property type="entry name" value="ATPase domain of HSP90 chaperone/DNA topoisomerase II/histidine kinase"/>
    <property type="match status" value="1"/>
</dbReference>
<feature type="coiled-coil region" evidence="1">
    <location>
        <begin position="357"/>
        <end position="384"/>
    </location>
</feature>
<keyword evidence="5" id="KW-1185">Reference proteome</keyword>
<dbReference type="GO" id="GO:0000155">
    <property type="term" value="F:phosphorelay sensor kinase activity"/>
    <property type="evidence" value="ECO:0007669"/>
    <property type="project" value="InterPro"/>
</dbReference>
<dbReference type="PANTHER" id="PTHR34220">
    <property type="entry name" value="SENSOR HISTIDINE KINASE YPDA"/>
    <property type="match status" value="1"/>
</dbReference>
<dbReference type="Proteomes" id="UP000806542">
    <property type="component" value="Unassembled WGS sequence"/>
</dbReference>
<dbReference type="InterPro" id="IPR010559">
    <property type="entry name" value="Sig_transdc_His_kin_internal"/>
</dbReference>
<dbReference type="EMBL" id="JADCKB010000001">
    <property type="protein sequence ID" value="MBE5038986.1"/>
    <property type="molecule type" value="Genomic_DNA"/>
</dbReference>
<dbReference type="GO" id="GO:0016020">
    <property type="term" value="C:membrane"/>
    <property type="evidence" value="ECO:0007669"/>
    <property type="project" value="InterPro"/>
</dbReference>
<keyword evidence="2" id="KW-0812">Transmembrane</keyword>
<keyword evidence="2" id="KW-0472">Membrane</keyword>